<accession>A0A6V8LYW7</accession>
<dbReference type="Gene3D" id="3.20.20.150">
    <property type="entry name" value="Divalent-metal-dependent TIM barrel enzymes"/>
    <property type="match status" value="1"/>
</dbReference>
<gene>
    <name evidence="2" type="ORF">NNJEOMEG_02685</name>
</gene>
<reference evidence="2 3" key="1">
    <citation type="submission" date="2020-04" db="EMBL/GenBank/DDBJ databases">
        <authorList>
            <consortium name="Desulfovibrio sp. FSS-1 genome sequencing consortium"/>
            <person name="Shimoshige H."/>
            <person name="Kobayashi H."/>
            <person name="Maekawa T."/>
        </authorList>
    </citation>
    <scope>NUCLEOTIDE SEQUENCE [LARGE SCALE GENOMIC DNA]</scope>
    <source>
        <strain evidence="2 3">SIID29052-01</strain>
    </source>
</reference>
<dbReference type="RefSeq" id="WP_173085297.1">
    <property type="nucleotide sequence ID" value="NZ_BLTE01000012.1"/>
</dbReference>
<keyword evidence="3" id="KW-1185">Reference proteome</keyword>
<dbReference type="EMBL" id="BLTE01000012">
    <property type="protein sequence ID" value="GFK94837.1"/>
    <property type="molecule type" value="Genomic_DNA"/>
</dbReference>
<dbReference type="InterPro" id="IPR036237">
    <property type="entry name" value="Xyl_isomerase-like_sf"/>
</dbReference>
<dbReference type="AlphaFoldDB" id="A0A6V8LYW7"/>
<dbReference type="SUPFAM" id="SSF51658">
    <property type="entry name" value="Xylose isomerase-like"/>
    <property type="match status" value="1"/>
</dbReference>
<dbReference type="Pfam" id="PF01261">
    <property type="entry name" value="AP_endonuc_2"/>
    <property type="match status" value="1"/>
</dbReference>
<proteinExistence type="predicted"/>
<evidence type="ECO:0000313" key="3">
    <source>
        <dbReference type="Proteomes" id="UP000494245"/>
    </source>
</evidence>
<dbReference type="InterPro" id="IPR013022">
    <property type="entry name" value="Xyl_isomerase-like_TIM-brl"/>
</dbReference>
<name>A0A6V8LYW7_9BACT</name>
<reference evidence="2 3" key="2">
    <citation type="submission" date="2020-05" db="EMBL/GenBank/DDBJ databases">
        <title>Draft genome sequence of Desulfovibrio sp. strainFSS-1.</title>
        <authorList>
            <person name="Shimoshige H."/>
            <person name="Kobayashi H."/>
            <person name="Maekawa T."/>
        </authorList>
    </citation>
    <scope>NUCLEOTIDE SEQUENCE [LARGE SCALE GENOMIC DNA]</scope>
    <source>
        <strain evidence="2 3">SIID29052-01</strain>
    </source>
</reference>
<organism evidence="2 3">
    <name type="scientific">Fundidesulfovibrio magnetotacticus</name>
    <dbReference type="NCBI Taxonomy" id="2730080"/>
    <lineage>
        <taxon>Bacteria</taxon>
        <taxon>Pseudomonadati</taxon>
        <taxon>Thermodesulfobacteriota</taxon>
        <taxon>Desulfovibrionia</taxon>
        <taxon>Desulfovibrionales</taxon>
        <taxon>Desulfovibrionaceae</taxon>
        <taxon>Fundidesulfovibrio</taxon>
    </lineage>
</organism>
<protein>
    <recommendedName>
        <fullName evidence="1">Xylose isomerase-like TIM barrel domain-containing protein</fullName>
    </recommendedName>
</protein>
<comment type="caution">
    <text evidence="2">The sequence shown here is derived from an EMBL/GenBank/DDBJ whole genome shotgun (WGS) entry which is preliminary data.</text>
</comment>
<evidence type="ECO:0000313" key="2">
    <source>
        <dbReference type="EMBL" id="GFK94837.1"/>
    </source>
</evidence>
<feature type="domain" description="Xylose isomerase-like TIM barrel" evidence="1">
    <location>
        <begin position="25"/>
        <end position="282"/>
    </location>
</feature>
<evidence type="ECO:0000259" key="1">
    <source>
        <dbReference type="Pfam" id="PF01261"/>
    </source>
</evidence>
<dbReference type="Proteomes" id="UP000494245">
    <property type="component" value="Unassembled WGS sequence"/>
</dbReference>
<sequence length="285" mass="31351">MTIAVSTTVFPEPLVDPARLPDLEGIEAVEFSGGPPMDLEGFSALARAVHVAGVRHVLVHNYYPPPPAPFVLNFATADPAILERCLDLARDALAACALAGAPHWSFHPGYRRDGRELPDGHFAFDGEQASMEKTLSRFLANFPRLQALADVAGIPLVVENLFPKPGEVTSLCNTRRELLETFDALPAGTGFLLDLGHWNVSARVLGFDRDRELDRLLDTLAPRLREVHLSANTGLADDHLPLERGDWQLDVLPRLRGTRAVFTLESRRLPPAVLRRTLEVIKDAL</sequence>